<sequence>MSARSPHTRECSTNKDQIWFVSAAGRVDGNQFVWHIWNLGSQLCMSVAGGSTANGALVIQRTCSQGDADQLWVPTPVSSGVWELHPWSAL</sequence>
<dbReference type="CDD" id="cd00161">
    <property type="entry name" value="beta-trefoil_Ricin-like"/>
    <property type="match status" value="1"/>
</dbReference>
<organism evidence="2 3">
    <name type="scientific">Microbispora corallina</name>
    <dbReference type="NCBI Taxonomy" id="83302"/>
    <lineage>
        <taxon>Bacteria</taxon>
        <taxon>Bacillati</taxon>
        <taxon>Actinomycetota</taxon>
        <taxon>Actinomycetes</taxon>
        <taxon>Streptosporangiales</taxon>
        <taxon>Streptosporangiaceae</taxon>
        <taxon>Microbispora</taxon>
    </lineage>
</organism>
<dbReference type="InterPro" id="IPR000772">
    <property type="entry name" value="Ricin_B_lectin"/>
</dbReference>
<proteinExistence type="predicted"/>
<gene>
    <name evidence="2" type="ORF">Mco01_55210</name>
</gene>
<evidence type="ECO:0000259" key="1">
    <source>
        <dbReference type="Pfam" id="PF14200"/>
    </source>
</evidence>
<dbReference type="Gene3D" id="2.80.10.50">
    <property type="match status" value="1"/>
</dbReference>
<dbReference type="EMBL" id="BOOC01000031">
    <property type="protein sequence ID" value="GIH42521.1"/>
    <property type="molecule type" value="Genomic_DNA"/>
</dbReference>
<evidence type="ECO:0000313" key="2">
    <source>
        <dbReference type="EMBL" id="GIH42521.1"/>
    </source>
</evidence>
<accession>A0ABQ4G620</accession>
<dbReference type="InterPro" id="IPR035992">
    <property type="entry name" value="Ricin_B-like_lectins"/>
</dbReference>
<evidence type="ECO:0000313" key="3">
    <source>
        <dbReference type="Proteomes" id="UP000603904"/>
    </source>
</evidence>
<dbReference type="PROSITE" id="PS50231">
    <property type="entry name" value="RICIN_B_LECTIN"/>
    <property type="match status" value="1"/>
</dbReference>
<comment type="caution">
    <text evidence="2">The sequence shown here is derived from an EMBL/GenBank/DDBJ whole genome shotgun (WGS) entry which is preliminary data.</text>
</comment>
<keyword evidence="3" id="KW-1185">Reference proteome</keyword>
<dbReference type="Proteomes" id="UP000603904">
    <property type="component" value="Unassembled WGS sequence"/>
</dbReference>
<protein>
    <recommendedName>
        <fullName evidence="1">Ricin B lectin domain-containing protein</fullName>
    </recommendedName>
</protein>
<name>A0ABQ4G620_9ACTN</name>
<feature type="domain" description="Ricin B lectin" evidence="1">
    <location>
        <begin position="16"/>
        <end position="84"/>
    </location>
</feature>
<dbReference type="RefSeq" id="WP_204059727.1">
    <property type="nucleotide sequence ID" value="NZ_BAAAGP010000006.1"/>
</dbReference>
<dbReference type="SUPFAM" id="SSF50370">
    <property type="entry name" value="Ricin B-like lectins"/>
    <property type="match status" value="1"/>
</dbReference>
<dbReference type="Pfam" id="PF14200">
    <property type="entry name" value="RicinB_lectin_2"/>
    <property type="match status" value="1"/>
</dbReference>
<reference evidence="2 3" key="1">
    <citation type="submission" date="2021-01" db="EMBL/GenBank/DDBJ databases">
        <title>Whole genome shotgun sequence of Microbispora corallina NBRC 16416.</title>
        <authorList>
            <person name="Komaki H."/>
            <person name="Tamura T."/>
        </authorList>
    </citation>
    <scope>NUCLEOTIDE SEQUENCE [LARGE SCALE GENOMIC DNA]</scope>
    <source>
        <strain evidence="2 3">NBRC 16416</strain>
    </source>
</reference>